<dbReference type="AlphaFoldDB" id="A0AA39PG86"/>
<gene>
    <name evidence="1" type="ORF">IW261DRAFT_1606546</name>
</gene>
<comment type="caution">
    <text evidence="1">The sequence shown here is derived from an EMBL/GenBank/DDBJ whole genome shotgun (WGS) entry which is preliminary data.</text>
</comment>
<reference evidence="1" key="1">
    <citation type="submission" date="2023-06" db="EMBL/GenBank/DDBJ databases">
        <authorList>
            <consortium name="Lawrence Berkeley National Laboratory"/>
            <person name="Ahrendt S."/>
            <person name="Sahu N."/>
            <person name="Indic B."/>
            <person name="Wong-Bajracharya J."/>
            <person name="Merenyi Z."/>
            <person name="Ke H.-M."/>
            <person name="Monk M."/>
            <person name="Kocsube S."/>
            <person name="Drula E."/>
            <person name="Lipzen A."/>
            <person name="Balint B."/>
            <person name="Henrissat B."/>
            <person name="Andreopoulos B."/>
            <person name="Martin F.M."/>
            <person name="Harder C.B."/>
            <person name="Rigling D."/>
            <person name="Ford K.L."/>
            <person name="Foster G.D."/>
            <person name="Pangilinan J."/>
            <person name="Papanicolaou A."/>
            <person name="Barry K."/>
            <person name="LaButti K."/>
            <person name="Viragh M."/>
            <person name="Koriabine M."/>
            <person name="Yan M."/>
            <person name="Riley R."/>
            <person name="Champramary S."/>
            <person name="Plett K.L."/>
            <person name="Tsai I.J."/>
            <person name="Slot J."/>
            <person name="Sipos G."/>
            <person name="Plett J."/>
            <person name="Nagy L.G."/>
            <person name="Grigoriev I.V."/>
        </authorList>
    </citation>
    <scope>NUCLEOTIDE SEQUENCE</scope>
    <source>
        <strain evidence="1">ICMP 16352</strain>
    </source>
</reference>
<organism evidence="1 2">
    <name type="scientific">Armillaria novae-zelandiae</name>
    <dbReference type="NCBI Taxonomy" id="153914"/>
    <lineage>
        <taxon>Eukaryota</taxon>
        <taxon>Fungi</taxon>
        <taxon>Dikarya</taxon>
        <taxon>Basidiomycota</taxon>
        <taxon>Agaricomycotina</taxon>
        <taxon>Agaricomycetes</taxon>
        <taxon>Agaricomycetidae</taxon>
        <taxon>Agaricales</taxon>
        <taxon>Marasmiineae</taxon>
        <taxon>Physalacriaceae</taxon>
        <taxon>Armillaria</taxon>
    </lineage>
</organism>
<protein>
    <submittedName>
        <fullName evidence="1">Uncharacterized protein</fullName>
    </submittedName>
</protein>
<evidence type="ECO:0000313" key="2">
    <source>
        <dbReference type="Proteomes" id="UP001175227"/>
    </source>
</evidence>
<dbReference type="EMBL" id="JAUEPR010000007">
    <property type="protein sequence ID" value="KAK0482738.1"/>
    <property type="molecule type" value="Genomic_DNA"/>
</dbReference>
<evidence type="ECO:0000313" key="1">
    <source>
        <dbReference type="EMBL" id="KAK0482738.1"/>
    </source>
</evidence>
<keyword evidence="2" id="KW-1185">Reference proteome</keyword>
<accession>A0AA39PG86</accession>
<proteinExistence type="predicted"/>
<dbReference type="Proteomes" id="UP001175227">
    <property type="component" value="Unassembled WGS sequence"/>
</dbReference>
<name>A0AA39PG86_9AGAR</name>
<sequence length="201" mass="23552">MASESGLKAIIPSQPKSSAIELLKRLNYNKPCKEDVDEAEKNAPAHTMLYYDKWCLSKYKFIPKFPDPPLDTADRDHYYFYGFAITLRKLEQIHRKNKGVSKRPSLAGAGLYILREELLGYRDLYLVNAEVDEQAKPKQIVEINGRRMLRILAVACTRNDELFYRRPSLKQMRLLRKHLGCKPRWFKDVVTKDQFKGWDIE</sequence>